<dbReference type="GO" id="GO:0005634">
    <property type="term" value="C:nucleus"/>
    <property type="evidence" value="ECO:0007669"/>
    <property type="project" value="UniProtKB-SubCell"/>
</dbReference>
<keyword evidence="5" id="KW-0804">Transcription</keyword>
<feature type="domain" description="WRC" evidence="8">
    <location>
        <begin position="101"/>
        <end position="145"/>
    </location>
</feature>
<dbReference type="PROSITE" id="PS51667">
    <property type="entry name" value="WRC"/>
    <property type="match status" value="1"/>
</dbReference>
<evidence type="ECO:0000256" key="4">
    <source>
        <dbReference type="PROSITE-ProRule" id="PRU01002"/>
    </source>
</evidence>
<dbReference type="AlphaFoldDB" id="A0A7I8I7Q3"/>
<evidence type="ECO:0000259" key="7">
    <source>
        <dbReference type="PROSITE" id="PS51666"/>
    </source>
</evidence>
<dbReference type="GO" id="GO:0006355">
    <property type="term" value="P:regulation of DNA-templated transcription"/>
    <property type="evidence" value="ECO:0007669"/>
    <property type="project" value="InterPro"/>
</dbReference>
<evidence type="ECO:0000313" key="10">
    <source>
        <dbReference type="Proteomes" id="UP001189122"/>
    </source>
</evidence>
<dbReference type="EMBL" id="CACRZD030000001">
    <property type="protein sequence ID" value="CAA6653478.1"/>
    <property type="molecule type" value="Genomic_DNA"/>
</dbReference>
<feature type="domain" description="QLQ" evidence="7">
    <location>
        <begin position="12"/>
        <end position="47"/>
    </location>
</feature>
<dbReference type="Proteomes" id="UP001189122">
    <property type="component" value="Unassembled WGS sequence"/>
</dbReference>
<dbReference type="EMBL" id="LR743588">
    <property type="protein sequence ID" value="CAA2613663.1"/>
    <property type="molecule type" value="Genomic_DNA"/>
</dbReference>
<evidence type="ECO:0000256" key="2">
    <source>
        <dbReference type="ARBA" id="ARBA00008122"/>
    </source>
</evidence>
<proteinExistence type="inferred from homology"/>
<gene>
    <name evidence="9" type="ORF">SI7747_01000068</name>
</gene>
<organism evidence="9">
    <name type="scientific">Spirodela intermedia</name>
    <name type="common">Intermediate duckweed</name>
    <dbReference type="NCBI Taxonomy" id="51605"/>
    <lineage>
        <taxon>Eukaryota</taxon>
        <taxon>Viridiplantae</taxon>
        <taxon>Streptophyta</taxon>
        <taxon>Embryophyta</taxon>
        <taxon>Tracheophyta</taxon>
        <taxon>Spermatophyta</taxon>
        <taxon>Magnoliopsida</taxon>
        <taxon>Liliopsida</taxon>
        <taxon>Araceae</taxon>
        <taxon>Lemnoideae</taxon>
        <taxon>Spirodela</taxon>
    </lineage>
</organism>
<dbReference type="Pfam" id="PF08880">
    <property type="entry name" value="QLQ"/>
    <property type="match status" value="1"/>
</dbReference>
<feature type="compositionally biased region" description="Basic residues" evidence="6">
    <location>
        <begin position="177"/>
        <end position="188"/>
    </location>
</feature>
<feature type="compositionally biased region" description="Pro residues" evidence="6">
    <location>
        <begin position="164"/>
        <end position="174"/>
    </location>
</feature>
<keyword evidence="10" id="KW-1185">Reference proteome</keyword>
<feature type="region of interest" description="Disordered" evidence="6">
    <location>
        <begin position="49"/>
        <end position="74"/>
    </location>
</feature>
<dbReference type="InterPro" id="IPR014978">
    <property type="entry name" value="Gln-Leu-Gln_QLQ"/>
</dbReference>
<reference evidence="9 10" key="1">
    <citation type="submission" date="2019-12" db="EMBL/GenBank/DDBJ databases">
        <authorList>
            <person name="Scholz U."/>
            <person name="Mascher M."/>
            <person name="Fiebig A."/>
        </authorList>
    </citation>
    <scope>NUCLEOTIDE SEQUENCE</scope>
</reference>
<accession>A0A7I8I7Q3</accession>
<dbReference type="GO" id="GO:0006351">
    <property type="term" value="P:DNA-templated transcription"/>
    <property type="evidence" value="ECO:0007669"/>
    <property type="project" value="UniProtKB-UniRule"/>
</dbReference>
<dbReference type="GO" id="GO:0032502">
    <property type="term" value="P:developmental process"/>
    <property type="evidence" value="ECO:0007669"/>
    <property type="project" value="InterPro"/>
</dbReference>
<feature type="short sequence motif" description="Bipartite nuclear localization signal" evidence="4">
    <location>
        <begin position="134"/>
        <end position="141"/>
    </location>
</feature>
<feature type="region of interest" description="Disordered" evidence="6">
    <location>
        <begin position="128"/>
        <end position="201"/>
    </location>
</feature>
<dbReference type="PROSITE" id="PS51666">
    <property type="entry name" value="QLQ"/>
    <property type="match status" value="1"/>
</dbReference>
<keyword evidence="3 4" id="KW-0539">Nucleus</keyword>
<comment type="domain">
    <text evidence="5">The QLQ domain and WRC domain may be involved in protein-protein interaction and DNA-binding, respectively.</text>
</comment>
<feature type="compositionally biased region" description="Basic and acidic residues" evidence="6">
    <location>
        <begin position="103"/>
        <end position="115"/>
    </location>
</feature>
<dbReference type="Pfam" id="PF08879">
    <property type="entry name" value="WRC"/>
    <property type="match status" value="1"/>
</dbReference>
<evidence type="ECO:0000313" key="9">
    <source>
        <dbReference type="EMBL" id="CAA2613663.1"/>
    </source>
</evidence>
<sequence>MMHGVLAGVSGPFTPSQWLELEHQALIYKYLDANMPVPANLLVPIRKSSLNSSASPPTPPPPPPLSDQTCSSIPPLSDPPSGWILTVGWGAFHAGFTGTADPEPGRCRRTDGKKWRCSRDAVVDQKYCERHMNRGRHRSRKPVEAHSGHPPPRPPPLRRRRQPWPYPALGPPPAWGSRRRSSSSRRRTGEKSLGNPRVEQT</sequence>
<dbReference type="InterPro" id="IPR031137">
    <property type="entry name" value="GRF"/>
</dbReference>
<feature type="compositionally biased region" description="Pro residues" evidence="6">
    <location>
        <begin position="56"/>
        <end position="65"/>
    </location>
</feature>
<comment type="subcellular location">
    <subcellularLocation>
        <location evidence="1 4 5">Nucleus</location>
    </subcellularLocation>
</comment>
<keyword evidence="5" id="KW-0805">Transcription regulation</keyword>
<dbReference type="SMART" id="SM00951">
    <property type="entry name" value="QLQ"/>
    <property type="match status" value="1"/>
</dbReference>
<dbReference type="InterPro" id="IPR014977">
    <property type="entry name" value="WRC_dom"/>
</dbReference>
<evidence type="ECO:0000256" key="3">
    <source>
        <dbReference type="ARBA" id="ARBA00023242"/>
    </source>
</evidence>
<feature type="short sequence motif" description="Bipartite nuclear localization signal" evidence="4">
    <location>
        <begin position="106"/>
        <end position="116"/>
    </location>
</feature>
<keyword evidence="5" id="KW-0010">Activator</keyword>
<comment type="similarity">
    <text evidence="2 5">Belongs to the GRF family.</text>
</comment>
<evidence type="ECO:0000259" key="8">
    <source>
        <dbReference type="PROSITE" id="PS51667"/>
    </source>
</evidence>
<evidence type="ECO:0000256" key="5">
    <source>
        <dbReference type="RuleBase" id="RU367127"/>
    </source>
</evidence>
<evidence type="ECO:0000256" key="6">
    <source>
        <dbReference type="SAM" id="MobiDB-lite"/>
    </source>
</evidence>
<comment type="function">
    <text evidence="5">Transcription activator.</text>
</comment>
<evidence type="ECO:0000256" key="1">
    <source>
        <dbReference type="ARBA" id="ARBA00004123"/>
    </source>
</evidence>
<dbReference type="PANTHER" id="PTHR31602:SF111">
    <property type="entry name" value="GROWTH-REGULATING FACTOR"/>
    <property type="match status" value="1"/>
</dbReference>
<feature type="region of interest" description="Disordered" evidence="6">
    <location>
        <begin position="96"/>
        <end position="115"/>
    </location>
</feature>
<dbReference type="GO" id="GO:0005524">
    <property type="term" value="F:ATP binding"/>
    <property type="evidence" value="ECO:0007669"/>
    <property type="project" value="UniProtKB-UniRule"/>
</dbReference>
<name>A0A7I8I7Q3_SPIIN</name>
<dbReference type="PANTHER" id="PTHR31602">
    <property type="entry name" value="GROWTH-REGULATING FACTOR 5"/>
    <property type="match status" value="1"/>
</dbReference>
<protein>
    <recommendedName>
        <fullName evidence="5">Growth-regulating factor</fullName>
    </recommendedName>
</protein>